<keyword evidence="1" id="KW-1133">Transmembrane helix</keyword>
<organism evidence="2 3">
    <name type="scientific">Streptacidiphilus cavernicola</name>
    <dbReference type="NCBI Taxonomy" id="3342716"/>
    <lineage>
        <taxon>Bacteria</taxon>
        <taxon>Bacillati</taxon>
        <taxon>Actinomycetota</taxon>
        <taxon>Actinomycetes</taxon>
        <taxon>Kitasatosporales</taxon>
        <taxon>Streptomycetaceae</taxon>
        <taxon>Streptacidiphilus</taxon>
    </lineage>
</organism>
<dbReference type="RefSeq" id="WP_084715376.1">
    <property type="nucleotide sequence ID" value="NZ_JBHEZZ010000023.1"/>
</dbReference>
<keyword evidence="3" id="KW-1185">Reference proteome</keyword>
<keyword evidence="1" id="KW-0472">Membrane</keyword>
<dbReference type="Proteomes" id="UP001592528">
    <property type="component" value="Unassembled WGS sequence"/>
</dbReference>
<comment type="caution">
    <text evidence="2">The sequence shown here is derived from an EMBL/GenBank/DDBJ whole genome shotgun (WGS) entry which is preliminary data.</text>
</comment>
<feature type="transmembrane region" description="Helical" evidence="1">
    <location>
        <begin position="534"/>
        <end position="553"/>
    </location>
</feature>
<dbReference type="Gene3D" id="2.160.20.80">
    <property type="entry name" value="E3 ubiquitin-protein ligase SopA"/>
    <property type="match status" value="1"/>
</dbReference>
<dbReference type="EMBL" id="JBHEZZ010000023">
    <property type="protein sequence ID" value="MFC1405741.1"/>
    <property type="molecule type" value="Genomic_DNA"/>
</dbReference>
<name>A0ABV6UWK9_9ACTN</name>
<evidence type="ECO:0000256" key="1">
    <source>
        <dbReference type="SAM" id="Phobius"/>
    </source>
</evidence>
<dbReference type="InterPro" id="IPR001646">
    <property type="entry name" value="5peptide_repeat"/>
</dbReference>
<sequence>MASPNPTPPLWPHCAYGASTSDPIGCRGVHILGHAQCLEHLVAADQAGFIAGLAPGSDIDLRGTRITSALLQAICDALRDPASGQPRFGDAEFDAATFTRHARFDAATFTGDAGFESATFSGMAGFNSATFTGDSRFDSATFTSNAWFGSATFTGDTGFGSATFTREALFSSATFTGNAWFGSATFNRNAGFDGATFTGDAWFDGATFGGDVRFTAATFGGDAGFESATFTGDAGFSSATMAGDAWFESTTFTGQARFDQATFGGDANFSSATFAELQQVGPLRCSSRLIFDQARFTGSKVTLEAAATTASFRRTSFAGSASIRLRYSQVSLSGATLTAPVALQTWPAPFDTPSGPLNEGQFAGTGSAEVRLLDLEGVDAAQVVLTDVDLRQCRFDGAFHLDQIQVGFGCRFAEAPRGWRRRSGPVPLRWSRRKVIAEEHHWRALRSRAVGRDWTRGPMHPRAELTPGPDDLAGVYQRLRKAFEDAGDEPGAADFYYGEMEMRRNDPLRPRAERWLLWWYWLLSGYGLRASRALGWLVAAMATTVLVLLLVGLPNADPSPQVSGTDQAGQVQLSTSTPDPALTLPVAQRFTGARAEKASLVVVNSVVFRSSGQNLTGWGTVVEMLSRIGEPVLLGLAALAVRGRVKR</sequence>
<protein>
    <submittedName>
        <fullName evidence="2">Pentapeptide repeat-containing protein</fullName>
    </submittedName>
</protein>
<reference evidence="2 3" key="1">
    <citation type="submission" date="2024-09" db="EMBL/GenBank/DDBJ databases">
        <authorList>
            <person name="Lee S.D."/>
        </authorList>
    </citation>
    <scope>NUCLEOTIDE SEQUENCE [LARGE SCALE GENOMIC DNA]</scope>
    <source>
        <strain evidence="2 3">N1-5</strain>
    </source>
</reference>
<gene>
    <name evidence="2" type="ORF">ACEZDJ_31070</name>
</gene>
<keyword evidence="1" id="KW-0812">Transmembrane</keyword>
<proteinExistence type="predicted"/>
<accession>A0ABV6UWK9</accession>
<evidence type="ECO:0000313" key="3">
    <source>
        <dbReference type="Proteomes" id="UP001592528"/>
    </source>
</evidence>
<evidence type="ECO:0000313" key="2">
    <source>
        <dbReference type="EMBL" id="MFC1405741.1"/>
    </source>
</evidence>
<dbReference type="Pfam" id="PF13576">
    <property type="entry name" value="Pentapeptide_3"/>
    <property type="match status" value="2"/>
</dbReference>